<keyword evidence="2" id="KW-1133">Transmembrane helix</keyword>
<keyword evidence="2" id="KW-0812">Transmembrane</keyword>
<evidence type="ECO:0000256" key="2">
    <source>
        <dbReference type="SAM" id="Phobius"/>
    </source>
</evidence>
<dbReference type="EMBL" id="JABFTP020000124">
    <property type="protein sequence ID" value="KAL3278866.1"/>
    <property type="molecule type" value="Genomic_DNA"/>
</dbReference>
<reference evidence="3 4" key="1">
    <citation type="journal article" date="2021" name="BMC Biol.">
        <title>Horizontally acquired antibacterial genes associated with adaptive radiation of ladybird beetles.</title>
        <authorList>
            <person name="Li H.S."/>
            <person name="Tang X.F."/>
            <person name="Huang Y.H."/>
            <person name="Xu Z.Y."/>
            <person name="Chen M.L."/>
            <person name="Du X.Y."/>
            <person name="Qiu B.Y."/>
            <person name="Chen P.T."/>
            <person name="Zhang W."/>
            <person name="Slipinski A."/>
            <person name="Escalona H.E."/>
            <person name="Waterhouse R.M."/>
            <person name="Zwick A."/>
            <person name="Pang H."/>
        </authorList>
    </citation>
    <scope>NUCLEOTIDE SEQUENCE [LARGE SCALE GENOMIC DNA]</scope>
    <source>
        <strain evidence="3">SYSU2018</strain>
    </source>
</reference>
<comment type="caution">
    <text evidence="3">The sequence shown here is derived from an EMBL/GenBank/DDBJ whole genome shotgun (WGS) entry which is preliminary data.</text>
</comment>
<feature type="transmembrane region" description="Helical" evidence="2">
    <location>
        <begin position="60"/>
        <end position="80"/>
    </location>
</feature>
<feature type="transmembrane region" description="Helical" evidence="2">
    <location>
        <begin position="241"/>
        <end position="263"/>
    </location>
</feature>
<accession>A0ABD2NJB6</accession>
<evidence type="ECO:0000256" key="1">
    <source>
        <dbReference type="SAM" id="MobiDB-lite"/>
    </source>
</evidence>
<feature type="compositionally biased region" description="Basic and acidic residues" evidence="1">
    <location>
        <begin position="208"/>
        <end position="228"/>
    </location>
</feature>
<keyword evidence="2" id="KW-0472">Membrane</keyword>
<evidence type="ECO:0000313" key="3">
    <source>
        <dbReference type="EMBL" id="KAL3278866.1"/>
    </source>
</evidence>
<sequence length="276" mass="31377">MFSTWCLRNFLFGLLIIALILSVLQVILIFMNNMIFGAVLMVSYIIFFQVFIFALCRDSITLFFTTIVFLFIFLIGCICIQSTNTEIQNIFAYDKEDSDSGSDEGTTDAPVKRSARFYSSDINVDCCYFAFADSVAGRYAAIPLVVLQACCHNYSRLGDPISNYCHDAKLGKYFSTKGCSQFQKEDDDGQTEEVDSQTEEVTSSVEEIDNRKSVDKRDDPASESEGKDKTKKAKFLSELRWISNVLGVMHILMIALIFCYLYELLFGYCDHPYTYC</sequence>
<gene>
    <name evidence="3" type="ORF">HHI36_016386</name>
</gene>
<feature type="compositionally biased region" description="Acidic residues" evidence="1">
    <location>
        <begin position="185"/>
        <end position="198"/>
    </location>
</feature>
<protein>
    <submittedName>
        <fullName evidence="3">Uncharacterized protein</fullName>
    </submittedName>
</protein>
<evidence type="ECO:0000313" key="4">
    <source>
        <dbReference type="Proteomes" id="UP001516400"/>
    </source>
</evidence>
<proteinExistence type="predicted"/>
<feature type="transmembrane region" description="Helical" evidence="2">
    <location>
        <begin position="35"/>
        <end position="54"/>
    </location>
</feature>
<dbReference type="AlphaFoldDB" id="A0ABD2NJB6"/>
<feature type="transmembrane region" description="Helical" evidence="2">
    <location>
        <begin position="12"/>
        <end position="30"/>
    </location>
</feature>
<dbReference type="Proteomes" id="UP001516400">
    <property type="component" value="Unassembled WGS sequence"/>
</dbReference>
<organism evidence="3 4">
    <name type="scientific">Cryptolaemus montrouzieri</name>
    <dbReference type="NCBI Taxonomy" id="559131"/>
    <lineage>
        <taxon>Eukaryota</taxon>
        <taxon>Metazoa</taxon>
        <taxon>Ecdysozoa</taxon>
        <taxon>Arthropoda</taxon>
        <taxon>Hexapoda</taxon>
        <taxon>Insecta</taxon>
        <taxon>Pterygota</taxon>
        <taxon>Neoptera</taxon>
        <taxon>Endopterygota</taxon>
        <taxon>Coleoptera</taxon>
        <taxon>Polyphaga</taxon>
        <taxon>Cucujiformia</taxon>
        <taxon>Coccinelloidea</taxon>
        <taxon>Coccinellidae</taxon>
        <taxon>Scymninae</taxon>
        <taxon>Scymnini</taxon>
        <taxon>Cryptolaemus</taxon>
    </lineage>
</organism>
<keyword evidence="4" id="KW-1185">Reference proteome</keyword>
<feature type="region of interest" description="Disordered" evidence="1">
    <location>
        <begin position="184"/>
        <end position="229"/>
    </location>
</feature>
<name>A0ABD2NJB6_9CUCU</name>